<dbReference type="SUPFAM" id="SSF48452">
    <property type="entry name" value="TPR-like"/>
    <property type="match status" value="1"/>
</dbReference>
<organism evidence="4 5">
    <name type="scientific">Adineta steineri</name>
    <dbReference type="NCBI Taxonomy" id="433720"/>
    <lineage>
        <taxon>Eukaryota</taxon>
        <taxon>Metazoa</taxon>
        <taxon>Spiralia</taxon>
        <taxon>Gnathifera</taxon>
        <taxon>Rotifera</taxon>
        <taxon>Eurotatoria</taxon>
        <taxon>Bdelloidea</taxon>
        <taxon>Adinetida</taxon>
        <taxon>Adinetidae</taxon>
        <taxon>Adineta</taxon>
    </lineage>
</organism>
<protein>
    <recommendedName>
        <fullName evidence="6">UDP-N-acetylglucosamine--peptide N-acetylglucosaminyltransferase SPINDLY</fullName>
    </recommendedName>
</protein>
<dbReference type="Pfam" id="PF13424">
    <property type="entry name" value="TPR_12"/>
    <property type="match status" value="1"/>
</dbReference>
<dbReference type="PROSITE" id="PS50293">
    <property type="entry name" value="TPR_REGION"/>
    <property type="match status" value="2"/>
</dbReference>
<dbReference type="PANTHER" id="PTHR45641">
    <property type="entry name" value="TETRATRICOPEPTIDE REPEAT PROTEIN (AFU_ORTHOLOGUE AFUA_6G03870)"/>
    <property type="match status" value="1"/>
</dbReference>
<comment type="caution">
    <text evidence="4">The sequence shown here is derived from an EMBL/GenBank/DDBJ whole genome shotgun (WGS) entry which is preliminary data.</text>
</comment>
<dbReference type="Gene3D" id="1.25.40.10">
    <property type="entry name" value="Tetratricopeptide repeat domain"/>
    <property type="match status" value="1"/>
</dbReference>
<proteinExistence type="predicted"/>
<dbReference type="SMART" id="SM00028">
    <property type="entry name" value="TPR"/>
    <property type="match status" value="2"/>
</dbReference>
<evidence type="ECO:0000313" key="4">
    <source>
        <dbReference type="EMBL" id="CAF4456069.1"/>
    </source>
</evidence>
<name>A0A820STK7_9BILA</name>
<dbReference type="InterPro" id="IPR011990">
    <property type="entry name" value="TPR-like_helical_dom_sf"/>
</dbReference>
<keyword evidence="2 3" id="KW-0802">TPR repeat</keyword>
<dbReference type="PROSITE" id="PS50005">
    <property type="entry name" value="TPR"/>
    <property type="match status" value="2"/>
</dbReference>
<evidence type="ECO:0000256" key="2">
    <source>
        <dbReference type="ARBA" id="ARBA00022803"/>
    </source>
</evidence>
<feature type="non-terminal residue" evidence="4">
    <location>
        <position position="83"/>
    </location>
</feature>
<dbReference type="InterPro" id="IPR006597">
    <property type="entry name" value="Sel1-like"/>
</dbReference>
<feature type="repeat" description="TPR" evidence="3">
    <location>
        <begin position="10"/>
        <end position="43"/>
    </location>
</feature>
<dbReference type="AlphaFoldDB" id="A0A820STK7"/>
<feature type="repeat" description="TPR" evidence="3">
    <location>
        <begin position="52"/>
        <end position="83"/>
    </location>
</feature>
<evidence type="ECO:0000313" key="5">
    <source>
        <dbReference type="Proteomes" id="UP000663868"/>
    </source>
</evidence>
<evidence type="ECO:0000256" key="3">
    <source>
        <dbReference type="PROSITE-ProRule" id="PRU00339"/>
    </source>
</evidence>
<dbReference type="Proteomes" id="UP000663868">
    <property type="component" value="Unassembled WGS sequence"/>
</dbReference>
<dbReference type="PANTHER" id="PTHR45641:SF1">
    <property type="entry name" value="AAA+ ATPASE DOMAIN-CONTAINING PROTEIN"/>
    <property type="match status" value="1"/>
</dbReference>
<evidence type="ECO:0000256" key="1">
    <source>
        <dbReference type="ARBA" id="ARBA00022737"/>
    </source>
</evidence>
<feature type="non-terminal residue" evidence="4">
    <location>
        <position position="1"/>
    </location>
</feature>
<evidence type="ECO:0008006" key="6">
    <source>
        <dbReference type="Google" id="ProtNLM"/>
    </source>
</evidence>
<sequence>SLPPNHPDLAQSYNNIGNVHYNMENYPKALSYYEKAYEIRQQSLPPNHPDLAQSYNNIGNVHYNMENYPKALSYYEKAYEIRQ</sequence>
<keyword evidence="1" id="KW-0677">Repeat</keyword>
<dbReference type="InterPro" id="IPR019734">
    <property type="entry name" value="TPR_rpt"/>
</dbReference>
<reference evidence="4" key="1">
    <citation type="submission" date="2021-02" db="EMBL/GenBank/DDBJ databases">
        <authorList>
            <person name="Nowell W R."/>
        </authorList>
    </citation>
    <scope>NUCLEOTIDE SEQUENCE</scope>
</reference>
<dbReference type="EMBL" id="CAJOBB010032197">
    <property type="protein sequence ID" value="CAF4456069.1"/>
    <property type="molecule type" value="Genomic_DNA"/>
</dbReference>
<dbReference type="SMART" id="SM00671">
    <property type="entry name" value="SEL1"/>
    <property type="match status" value="2"/>
</dbReference>
<gene>
    <name evidence="4" type="ORF">KXQ929_LOCUS54233</name>
</gene>
<accession>A0A820STK7</accession>